<evidence type="ECO:0000313" key="2">
    <source>
        <dbReference type="Proteomes" id="UP000287651"/>
    </source>
</evidence>
<protein>
    <submittedName>
        <fullName evidence="1">Uncharacterized protein</fullName>
    </submittedName>
</protein>
<comment type="caution">
    <text evidence="1">The sequence shown here is derived from an EMBL/GenBank/DDBJ whole genome shotgun (WGS) entry which is preliminary data.</text>
</comment>
<reference evidence="1 2" key="1">
    <citation type="journal article" date="2014" name="Agronomy (Basel)">
        <title>A Draft Genome Sequence for Ensete ventricosum, the Drought-Tolerant Tree Against Hunger.</title>
        <authorList>
            <person name="Harrison J."/>
            <person name="Moore K.A."/>
            <person name="Paszkiewicz K."/>
            <person name="Jones T."/>
            <person name="Grant M."/>
            <person name="Ambacheew D."/>
            <person name="Muzemil S."/>
            <person name="Studholme D.J."/>
        </authorList>
    </citation>
    <scope>NUCLEOTIDE SEQUENCE [LARGE SCALE GENOMIC DNA]</scope>
</reference>
<proteinExistence type="predicted"/>
<gene>
    <name evidence="1" type="ORF">B296_00047301</name>
</gene>
<organism evidence="1 2">
    <name type="scientific">Ensete ventricosum</name>
    <name type="common">Abyssinian banana</name>
    <name type="synonym">Musa ensete</name>
    <dbReference type="NCBI Taxonomy" id="4639"/>
    <lineage>
        <taxon>Eukaryota</taxon>
        <taxon>Viridiplantae</taxon>
        <taxon>Streptophyta</taxon>
        <taxon>Embryophyta</taxon>
        <taxon>Tracheophyta</taxon>
        <taxon>Spermatophyta</taxon>
        <taxon>Magnoliopsida</taxon>
        <taxon>Liliopsida</taxon>
        <taxon>Zingiberales</taxon>
        <taxon>Musaceae</taxon>
        <taxon>Ensete</taxon>
    </lineage>
</organism>
<name>A0A426XLC8_ENSVE</name>
<dbReference type="Proteomes" id="UP000287651">
    <property type="component" value="Unassembled WGS sequence"/>
</dbReference>
<dbReference type="AlphaFoldDB" id="A0A426XLC8"/>
<evidence type="ECO:0000313" key="1">
    <source>
        <dbReference type="EMBL" id="RRT40319.1"/>
    </source>
</evidence>
<sequence length="61" mass="6914">MLLKQAEVQYFIGVQLDGSEHVEPLQNCIPEDTAKDSEKLVSSLKLQIILMKLLENSQMLI</sequence>
<dbReference type="EMBL" id="AMZH03019467">
    <property type="protein sequence ID" value="RRT40319.1"/>
    <property type="molecule type" value="Genomic_DNA"/>
</dbReference>
<accession>A0A426XLC8</accession>